<dbReference type="EMBL" id="CH445338">
    <property type="protein sequence ID" value="EAT83570.1"/>
    <property type="molecule type" value="Genomic_DNA"/>
</dbReference>
<sequence length="180" mass="20641">MDLERPETPAHDKQRPYTITQEIQNGLERLTKYWRLTCVKKHGYGEGDVYEANRDKFHKDFVQMLEGAELLKWETVVFPESGNDAKKLKFPDNKYLYRFFVAVAVVWGLEFEAVNKAVHGGSTEPDTAGAFLAKHWDSEVAFQEQKIANAEKDLEERRAKLKGSAIKNSLRDSIEESGEC</sequence>
<feature type="coiled-coil region" evidence="1">
    <location>
        <begin position="133"/>
        <end position="160"/>
    </location>
</feature>
<proteinExistence type="predicted"/>
<keyword evidence="1" id="KW-0175">Coiled coil</keyword>
<gene>
    <name evidence="2" type="ORF">SNOG_09378</name>
</gene>
<dbReference type="GeneID" id="5976574"/>
<dbReference type="RefSeq" id="XP_001799673.1">
    <property type="nucleotide sequence ID" value="XM_001799621.1"/>
</dbReference>
<dbReference type="InParanoid" id="Q0UFT6"/>
<protein>
    <submittedName>
        <fullName evidence="2">Uncharacterized protein</fullName>
    </submittedName>
</protein>
<evidence type="ECO:0000313" key="3">
    <source>
        <dbReference type="Proteomes" id="UP000001055"/>
    </source>
</evidence>
<dbReference type="VEuPathDB" id="FungiDB:JI435_093780"/>
<evidence type="ECO:0000256" key="1">
    <source>
        <dbReference type="SAM" id="Coils"/>
    </source>
</evidence>
<organism evidence="2 3">
    <name type="scientific">Phaeosphaeria nodorum (strain SN15 / ATCC MYA-4574 / FGSC 10173)</name>
    <name type="common">Glume blotch fungus</name>
    <name type="synonym">Parastagonospora nodorum</name>
    <dbReference type="NCBI Taxonomy" id="321614"/>
    <lineage>
        <taxon>Eukaryota</taxon>
        <taxon>Fungi</taxon>
        <taxon>Dikarya</taxon>
        <taxon>Ascomycota</taxon>
        <taxon>Pezizomycotina</taxon>
        <taxon>Dothideomycetes</taxon>
        <taxon>Pleosporomycetidae</taxon>
        <taxon>Pleosporales</taxon>
        <taxon>Pleosporineae</taxon>
        <taxon>Phaeosphaeriaceae</taxon>
        <taxon>Parastagonospora</taxon>
    </lineage>
</organism>
<accession>Q0UFT6</accession>
<name>Q0UFT6_PHANO</name>
<reference evidence="3" key="1">
    <citation type="journal article" date="2007" name="Plant Cell">
        <title>Dothideomycete-plant interactions illuminated by genome sequencing and EST analysis of the wheat pathogen Stagonospora nodorum.</title>
        <authorList>
            <person name="Hane J.K."/>
            <person name="Lowe R.G."/>
            <person name="Solomon P.S."/>
            <person name="Tan K.C."/>
            <person name="Schoch C.L."/>
            <person name="Spatafora J.W."/>
            <person name="Crous P.W."/>
            <person name="Kodira C."/>
            <person name="Birren B.W."/>
            <person name="Galagan J.E."/>
            <person name="Torriani S.F."/>
            <person name="McDonald B.A."/>
            <person name="Oliver R.P."/>
        </authorList>
    </citation>
    <scope>NUCLEOTIDE SEQUENCE [LARGE SCALE GENOMIC DNA]</scope>
    <source>
        <strain evidence="3">SN15 / ATCC MYA-4574 / FGSC 10173</strain>
    </source>
</reference>
<evidence type="ECO:0000313" key="2">
    <source>
        <dbReference type="EMBL" id="EAT83570.1"/>
    </source>
</evidence>
<dbReference type="KEGG" id="pno:SNOG_09378"/>
<dbReference type="Proteomes" id="UP000001055">
    <property type="component" value="Unassembled WGS sequence"/>
</dbReference>
<dbReference type="AlphaFoldDB" id="Q0UFT6"/>